<comment type="caution">
    <text evidence="1">The sequence shown here is derived from an EMBL/GenBank/DDBJ whole genome shotgun (WGS) entry which is preliminary data.</text>
</comment>
<sequence length="171" mass="18822">MVALNGIINNEWHLYTATIDTSGAGKIYRDGILLTEGSLHLPANVTRTSNYIGRSNKSSDALYKGEMDEVKIYNKVFTQDRVILDYLEGIDKRNALTYNSSNIVSDINGAEELPYRSNRIRTTVNDGLISYWKFDESSGNTVADSVGTNDGTATGTTITPNGRINSARVFN</sequence>
<feature type="non-terminal residue" evidence="1">
    <location>
        <position position="171"/>
    </location>
</feature>
<dbReference type="Gene3D" id="2.60.120.200">
    <property type="match status" value="1"/>
</dbReference>
<name>A0A847ET58_9BACT</name>
<evidence type="ECO:0000313" key="1">
    <source>
        <dbReference type="EMBL" id="NLE30989.1"/>
    </source>
</evidence>
<dbReference type="Pfam" id="PF13385">
    <property type="entry name" value="Laminin_G_3"/>
    <property type="match status" value="1"/>
</dbReference>
<evidence type="ECO:0000313" key="2">
    <source>
        <dbReference type="Proteomes" id="UP000554004"/>
    </source>
</evidence>
<dbReference type="InterPro" id="IPR013320">
    <property type="entry name" value="ConA-like_dom_sf"/>
</dbReference>
<dbReference type="SUPFAM" id="SSF49899">
    <property type="entry name" value="Concanavalin A-like lectins/glucanases"/>
    <property type="match status" value="1"/>
</dbReference>
<dbReference type="Proteomes" id="UP000554004">
    <property type="component" value="Unassembled WGS sequence"/>
</dbReference>
<protein>
    <submittedName>
        <fullName evidence="1">LamG domain-containing protein</fullName>
    </submittedName>
</protein>
<organism evidence="1 2">
    <name type="scientific">Candidatus Dojkabacteria bacterium</name>
    <dbReference type="NCBI Taxonomy" id="2099670"/>
    <lineage>
        <taxon>Bacteria</taxon>
        <taxon>Candidatus Dojkabacteria</taxon>
    </lineage>
</organism>
<dbReference type="EMBL" id="JAAZAL010000066">
    <property type="protein sequence ID" value="NLE30989.1"/>
    <property type="molecule type" value="Genomic_DNA"/>
</dbReference>
<gene>
    <name evidence="1" type="ORF">GX618_01810</name>
</gene>
<proteinExistence type="predicted"/>
<accession>A0A847ET58</accession>
<reference evidence="1 2" key="1">
    <citation type="journal article" date="2020" name="Biotechnol. Biofuels">
        <title>New insights from the biogas microbiome by comprehensive genome-resolved metagenomics of nearly 1600 species originating from multiple anaerobic digesters.</title>
        <authorList>
            <person name="Campanaro S."/>
            <person name="Treu L."/>
            <person name="Rodriguez-R L.M."/>
            <person name="Kovalovszki A."/>
            <person name="Ziels R.M."/>
            <person name="Maus I."/>
            <person name="Zhu X."/>
            <person name="Kougias P.G."/>
            <person name="Basile A."/>
            <person name="Luo G."/>
            <person name="Schluter A."/>
            <person name="Konstantinidis K.T."/>
            <person name="Angelidaki I."/>
        </authorList>
    </citation>
    <scope>NUCLEOTIDE SEQUENCE [LARGE SCALE GENOMIC DNA]</scope>
    <source>
        <strain evidence="1">AS06rmzACSIP_421</strain>
    </source>
</reference>
<dbReference type="AlphaFoldDB" id="A0A847ET58"/>